<evidence type="ECO:0000313" key="1">
    <source>
        <dbReference type="EMBL" id="CAG8373194.1"/>
    </source>
</evidence>
<proteinExistence type="predicted"/>
<accession>A0A9W4J589</accession>
<sequence>MEQENKTLQWPKYQASIFISPCRHWIPDPHHCRKQHFWVTVTMPDPMSRDSHTDEQIMSYVYRRIGTGRVNIDSEPQHGRGLRSISLPIRWDKPYRQSDSVVLEQALILAEWWLAQIKAKRVTIDQHIVFNALWPCRASEGSLLEVPQHWNKPSFTGWF</sequence>
<dbReference type="OrthoDB" id="4231035at2759"/>
<dbReference type="EMBL" id="CAJVPA010000183">
    <property type="protein sequence ID" value="CAG8373194.1"/>
    <property type="molecule type" value="Genomic_DNA"/>
</dbReference>
<name>A0A9W4J589_9EURO</name>
<reference evidence="1" key="1">
    <citation type="submission" date="2021-07" db="EMBL/GenBank/DDBJ databases">
        <authorList>
            <person name="Branca A.L. A."/>
        </authorList>
    </citation>
    <scope>NUCLEOTIDE SEQUENCE</scope>
</reference>
<gene>
    <name evidence="1" type="ORF">PSALAMII_LOCUS5156</name>
</gene>
<comment type="caution">
    <text evidence="1">The sequence shown here is derived from an EMBL/GenBank/DDBJ whole genome shotgun (WGS) entry which is preliminary data.</text>
</comment>
<dbReference type="AlphaFoldDB" id="A0A9W4J589"/>
<evidence type="ECO:0000313" key="2">
    <source>
        <dbReference type="Proteomes" id="UP001152646"/>
    </source>
</evidence>
<dbReference type="Proteomes" id="UP001152646">
    <property type="component" value="Unassembled WGS sequence"/>
</dbReference>
<protein>
    <submittedName>
        <fullName evidence="1">Uncharacterized protein</fullName>
    </submittedName>
</protein>
<organism evidence="1 2">
    <name type="scientific">Penicillium salamii</name>
    <dbReference type="NCBI Taxonomy" id="1612424"/>
    <lineage>
        <taxon>Eukaryota</taxon>
        <taxon>Fungi</taxon>
        <taxon>Dikarya</taxon>
        <taxon>Ascomycota</taxon>
        <taxon>Pezizomycotina</taxon>
        <taxon>Eurotiomycetes</taxon>
        <taxon>Eurotiomycetidae</taxon>
        <taxon>Eurotiales</taxon>
        <taxon>Aspergillaceae</taxon>
        <taxon>Penicillium</taxon>
    </lineage>
</organism>